<feature type="region of interest" description="Disordered" evidence="1">
    <location>
        <begin position="818"/>
        <end position="841"/>
    </location>
</feature>
<evidence type="ECO:0000256" key="1">
    <source>
        <dbReference type="SAM" id="MobiDB-lite"/>
    </source>
</evidence>
<dbReference type="EMBL" id="JAMKFB020000017">
    <property type="protein sequence ID" value="KAL0170618.1"/>
    <property type="molecule type" value="Genomic_DNA"/>
</dbReference>
<sequence>MSLSPCHTQTVAPHPGLHSPSAIALHPRPVSGAIKAPPPAFSDYRSSSWTILSSRLLHFCLLLFDPACTTMSLPRIINKSSHMDPLASRLSLPVTEQSVAIGSSSFHPGHSSDMDTDITLCRIKQRSHTLEQYTREFISISNYSTLPDCVKIEIYCDGVNQLLRTLLRREGPRSSLEAFLNFALLCVGSQCTVGVAERERDNAVVATARPTRRLAVRPEHDPSNTFAAWIAREMAAVQERAQAMATAAESAHLIAATAAPVHKMAAASERVHDTAETTEPVHKMAATAVPVCKMAAAPACAHKMAATAEAVHKMAAETELRHVTAAISEPYKVAAAFPESSQVAAASPELSQVSESSQVATVFPESSQVKTASSELNQVTTDLHEPSQATADPHEPSQVTVALYKPSQASASHHEPDQVTVDPHRPSQIIAGLHVSDQVTAALIEPSQGIAVVSPHHVSSDGPESSHNSSNTPRAQPVMKASVVDPPLGSGRSSNILVPSTLSEPSYNDVLSPAAALPIMAVAFWCVWAAHSAPEVTSVPESAPELPSDHKPAPELPSDHKPAPELPSDHKPAPELPSFGEATPMPPEVSASAVDPPREAALSCGLSAFLPVLSASSVPALPRSQTMMRVPVPPRRAAPPPVPPRRAPAPPPPWRAPAPSAPPPAPPWRAPAPPAPPPAPPWRAPGPPALPPAPAPPALPPAPPWRAPAPPALPPALPWRAPVPPAPPPAPPWRAPVPPAPPPAPPWWAPALSVLPQSLGLPHGPGPPALALSHSRPTAPLDCYAVGASGSRSLGGGYVTNLVGVPLSAHRQMSLSPCHTQTVAPHPGLHSPSAIALHPRP</sequence>
<feature type="compositionally biased region" description="Polar residues" evidence="1">
    <location>
        <begin position="462"/>
        <end position="474"/>
    </location>
</feature>
<feature type="region of interest" description="Disordered" evidence="1">
    <location>
        <begin position="454"/>
        <end position="477"/>
    </location>
</feature>
<feature type="compositionally biased region" description="Basic and acidic residues" evidence="1">
    <location>
        <begin position="547"/>
        <end position="573"/>
    </location>
</feature>
<keyword evidence="3" id="KW-1185">Reference proteome</keyword>
<feature type="region of interest" description="Disordered" evidence="1">
    <location>
        <begin position="626"/>
        <end position="703"/>
    </location>
</feature>
<feature type="compositionally biased region" description="Pro residues" evidence="1">
    <location>
        <begin position="631"/>
        <end position="703"/>
    </location>
</feature>
<reference evidence="2 3" key="1">
    <citation type="submission" date="2024-05" db="EMBL/GenBank/DDBJ databases">
        <title>Genome sequencing and assembly of Indian major carp, Cirrhinus mrigala (Hamilton, 1822).</title>
        <authorList>
            <person name="Mohindra V."/>
            <person name="Chowdhury L.M."/>
            <person name="Lal K."/>
            <person name="Jena J.K."/>
        </authorList>
    </citation>
    <scope>NUCLEOTIDE SEQUENCE [LARGE SCALE GENOMIC DNA]</scope>
    <source>
        <strain evidence="2">CM1030</strain>
        <tissue evidence="2">Blood</tissue>
    </source>
</reference>
<comment type="caution">
    <text evidence="2">The sequence shown here is derived from an EMBL/GenBank/DDBJ whole genome shotgun (WGS) entry which is preliminary data.</text>
</comment>
<evidence type="ECO:0000313" key="3">
    <source>
        <dbReference type="Proteomes" id="UP001529510"/>
    </source>
</evidence>
<accession>A0ABD0P957</accession>
<name>A0ABD0P957_CIRMR</name>
<dbReference type="AlphaFoldDB" id="A0ABD0P957"/>
<dbReference type="Proteomes" id="UP001529510">
    <property type="component" value="Unassembled WGS sequence"/>
</dbReference>
<evidence type="ECO:0000313" key="2">
    <source>
        <dbReference type="EMBL" id="KAL0170618.1"/>
    </source>
</evidence>
<organism evidence="2 3">
    <name type="scientific">Cirrhinus mrigala</name>
    <name type="common">Mrigala</name>
    <dbReference type="NCBI Taxonomy" id="683832"/>
    <lineage>
        <taxon>Eukaryota</taxon>
        <taxon>Metazoa</taxon>
        <taxon>Chordata</taxon>
        <taxon>Craniata</taxon>
        <taxon>Vertebrata</taxon>
        <taxon>Euteleostomi</taxon>
        <taxon>Actinopterygii</taxon>
        <taxon>Neopterygii</taxon>
        <taxon>Teleostei</taxon>
        <taxon>Ostariophysi</taxon>
        <taxon>Cypriniformes</taxon>
        <taxon>Cyprinidae</taxon>
        <taxon>Labeoninae</taxon>
        <taxon>Labeonini</taxon>
        <taxon>Cirrhinus</taxon>
    </lineage>
</organism>
<feature type="region of interest" description="Disordered" evidence="1">
    <location>
        <begin position="538"/>
        <end position="596"/>
    </location>
</feature>
<gene>
    <name evidence="2" type="ORF">M9458_035214</name>
</gene>
<proteinExistence type="predicted"/>
<feature type="non-terminal residue" evidence="2">
    <location>
        <position position="841"/>
    </location>
</feature>
<protein>
    <submittedName>
        <fullName evidence="2">Uncharacterized protein</fullName>
    </submittedName>
</protein>
<dbReference type="PRINTS" id="PR01217">
    <property type="entry name" value="PRICHEXTENSN"/>
</dbReference>